<proteinExistence type="predicted"/>
<dbReference type="EMBL" id="BHXQ01000007">
    <property type="protein sequence ID" value="GCC53430.1"/>
    <property type="molecule type" value="Genomic_DNA"/>
</dbReference>
<dbReference type="InterPro" id="IPR036390">
    <property type="entry name" value="WH_DNA-bd_sf"/>
</dbReference>
<dbReference type="GO" id="GO:0005829">
    <property type="term" value="C:cytosol"/>
    <property type="evidence" value="ECO:0007669"/>
    <property type="project" value="TreeGrafter"/>
</dbReference>
<dbReference type="NCBIfam" id="TIGR00738">
    <property type="entry name" value="rrf2_super"/>
    <property type="match status" value="1"/>
</dbReference>
<dbReference type="InterPro" id="IPR000944">
    <property type="entry name" value="Tscrpt_reg_Rrf2"/>
</dbReference>
<dbReference type="Gene3D" id="1.10.10.10">
    <property type="entry name" value="Winged helix-like DNA-binding domain superfamily/Winged helix DNA-binding domain"/>
    <property type="match status" value="1"/>
</dbReference>
<dbReference type="Pfam" id="PF02082">
    <property type="entry name" value="Rrf2"/>
    <property type="match status" value="1"/>
</dbReference>
<dbReference type="PROSITE" id="PS51197">
    <property type="entry name" value="HTH_RRF2_2"/>
    <property type="match status" value="1"/>
</dbReference>
<comment type="caution">
    <text evidence="1">The sequence shown here is derived from an EMBL/GenBank/DDBJ whole genome shotgun (WGS) entry which is preliminary data.</text>
</comment>
<protein>
    <submittedName>
        <fullName evidence="1">Rrf2 family transcriptional regulator</fullName>
    </submittedName>
</protein>
<name>A0A401UEZ5_9BACT</name>
<organism evidence="1 2">
    <name type="scientific">Chryseotalea sanaruensis</name>
    <dbReference type="NCBI Taxonomy" id="2482724"/>
    <lineage>
        <taxon>Bacteria</taxon>
        <taxon>Pseudomonadati</taxon>
        <taxon>Bacteroidota</taxon>
        <taxon>Cytophagia</taxon>
        <taxon>Cytophagales</taxon>
        <taxon>Chryseotaleaceae</taxon>
        <taxon>Chryseotalea</taxon>
    </lineage>
</organism>
<dbReference type="InterPro" id="IPR036388">
    <property type="entry name" value="WH-like_DNA-bd_sf"/>
</dbReference>
<keyword evidence="2" id="KW-1185">Reference proteome</keyword>
<accession>A0A401UEZ5</accession>
<dbReference type="InterPro" id="IPR030489">
    <property type="entry name" value="TR_Rrf2-type_CS"/>
</dbReference>
<dbReference type="GO" id="GO:0003700">
    <property type="term" value="F:DNA-binding transcription factor activity"/>
    <property type="evidence" value="ECO:0007669"/>
    <property type="project" value="TreeGrafter"/>
</dbReference>
<dbReference type="AlphaFoldDB" id="A0A401UEZ5"/>
<dbReference type="PROSITE" id="PS01332">
    <property type="entry name" value="HTH_RRF2_1"/>
    <property type="match status" value="1"/>
</dbReference>
<dbReference type="PANTHER" id="PTHR33221">
    <property type="entry name" value="WINGED HELIX-TURN-HELIX TRANSCRIPTIONAL REGULATOR, RRF2 FAMILY"/>
    <property type="match status" value="1"/>
</dbReference>
<dbReference type="PANTHER" id="PTHR33221:SF15">
    <property type="entry name" value="HTH-TYPE TRANSCRIPTIONAL REGULATOR YWGB-RELATED"/>
    <property type="match status" value="1"/>
</dbReference>
<reference evidence="1 2" key="1">
    <citation type="submission" date="2018-11" db="EMBL/GenBank/DDBJ databases">
        <title>Chryseotalea sanarue gen. nov., sp., nov., a member of the family Cytophagaceae, isolated from a brackish lake in Hamamatsu Japan.</title>
        <authorList>
            <person name="Maejima Y."/>
            <person name="Iino T."/>
            <person name="Muraguchi Y."/>
            <person name="Fukuda K."/>
            <person name="Ohkuma M."/>
            <person name="Moriuchi R."/>
            <person name="Dohra H."/>
            <person name="Kimbara K."/>
            <person name="Shintani M."/>
        </authorList>
    </citation>
    <scope>NUCLEOTIDE SEQUENCE [LARGE SCALE GENOMIC DNA]</scope>
    <source>
        <strain evidence="1 2">Ys</strain>
    </source>
</reference>
<gene>
    <name evidence="1" type="ORF">SanaruYs_36740</name>
</gene>
<dbReference type="Proteomes" id="UP000288227">
    <property type="component" value="Unassembled WGS sequence"/>
</dbReference>
<evidence type="ECO:0000313" key="1">
    <source>
        <dbReference type="EMBL" id="GCC53430.1"/>
    </source>
</evidence>
<sequence>MFTKACENAIRAVLLITIKGREDKKLSIQQIAKAIDSPLPFTAKILQTLSREGLVASAKGPNGGFYIDTKAKPITLSQVVRAMDEESVLTTCALGLKQCSDKQPCPIHHQVKAYKNQLSKVLHKKTVQDLAKDLTDGKTFLRSHRKVKK</sequence>
<evidence type="ECO:0000313" key="2">
    <source>
        <dbReference type="Proteomes" id="UP000288227"/>
    </source>
</evidence>
<dbReference type="SUPFAM" id="SSF46785">
    <property type="entry name" value="Winged helix' DNA-binding domain"/>
    <property type="match status" value="1"/>
</dbReference>